<organism evidence="3 4">
    <name type="scientific">Thermoanaerobacterium butyriciformans</name>
    <dbReference type="NCBI Taxonomy" id="1702242"/>
    <lineage>
        <taxon>Bacteria</taxon>
        <taxon>Bacillati</taxon>
        <taxon>Bacillota</taxon>
        <taxon>Clostridia</taxon>
        <taxon>Thermoanaerobacterales</taxon>
        <taxon>Thermoanaerobacteraceae</taxon>
        <taxon>Thermoanaerobacterium</taxon>
    </lineage>
</organism>
<dbReference type="InterPro" id="IPR025453">
    <property type="entry name" value="DUF4309"/>
</dbReference>
<evidence type="ECO:0000256" key="2">
    <source>
        <dbReference type="SAM" id="Phobius"/>
    </source>
</evidence>
<evidence type="ECO:0000256" key="1">
    <source>
        <dbReference type="SAM" id="MobiDB-lite"/>
    </source>
</evidence>
<feature type="compositionally biased region" description="Low complexity" evidence="1">
    <location>
        <begin position="41"/>
        <end position="69"/>
    </location>
</feature>
<gene>
    <name evidence="3" type="ORF">J2Z80_001061</name>
</gene>
<keyword evidence="4" id="KW-1185">Reference proteome</keyword>
<dbReference type="Pfam" id="PF14172">
    <property type="entry name" value="DUF4309"/>
    <property type="match status" value="1"/>
</dbReference>
<protein>
    <recommendedName>
        <fullName evidence="5">DUF4309 domain-containing protein</fullName>
    </recommendedName>
</protein>
<accession>A0ABS4NCZ0</accession>
<keyword evidence="2" id="KW-0472">Membrane</keyword>
<keyword evidence="2" id="KW-0812">Transmembrane</keyword>
<proteinExistence type="predicted"/>
<sequence>MKKYGLLIAFVVIVSVFAGYLLYNNSHKTQRENQESQSQKSTINDNSTSQNNTTDENNDSNSESVNTSDKQNQNLVAENHNADLINQTVSLAKEGKVINCDFVTGKTTIDDIEKVYGTPDKQEYISSAKGTYTTFTDKGLVFGFNKGMQVFETRSFDPRLQAISRSDIEKVLGEAPYKATISGTPSQTVLGYTMNSDYKLEFVISNTTNLVDHVNVLYPRATVNSMADDPGRQW</sequence>
<keyword evidence="2" id="KW-1133">Transmembrane helix</keyword>
<evidence type="ECO:0000313" key="4">
    <source>
        <dbReference type="Proteomes" id="UP001166402"/>
    </source>
</evidence>
<dbReference type="EMBL" id="JAGGLT010000009">
    <property type="protein sequence ID" value="MBP2071541.1"/>
    <property type="molecule type" value="Genomic_DNA"/>
</dbReference>
<name>A0ABS4NCZ0_9THEO</name>
<comment type="caution">
    <text evidence="3">The sequence shown here is derived from an EMBL/GenBank/DDBJ whole genome shotgun (WGS) entry which is preliminary data.</text>
</comment>
<dbReference type="Proteomes" id="UP001166402">
    <property type="component" value="Unassembled WGS sequence"/>
</dbReference>
<dbReference type="RefSeq" id="WP_209453434.1">
    <property type="nucleotide sequence ID" value="NZ_JAGGLT010000009.1"/>
</dbReference>
<feature type="region of interest" description="Disordered" evidence="1">
    <location>
        <begin position="31"/>
        <end position="69"/>
    </location>
</feature>
<reference evidence="3" key="1">
    <citation type="submission" date="2021-03" db="EMBL/GenBank/DDBJ databases">
        <title>Genomic Encyclopedia of Type Strains, Phase IV (KMG-IV): sequencing the most valuable type-strain genomes for metagenomic binning, comparative biology and taxonomic classification.</title>
        <authorList>
            <person name="Goeker M."/>
        </authorList>
    </citation>
    <scope>NUCLEOTIDE SEQUENCE</scope>
    <source>
        <strain evidence="3">DSM 101588</strain>
    </source>
</reference>
<evidence type="ECO:0000313" key="3">
    <source>
        <dbReference type="EMBL" id="MBP2071541.1"/>
    </source>
</evidence>
<evidence type="ECO:0008006" key="5">
    <source>
        <dbReference type="Google" id="ProtNLM"/>
    </source>
</evidence>
<feature type="transmembrane region" description="Helical" evidence="2">
    <location>
        <begin position="6"/>
        <end position="23"/>
    </location>
</feature>